<geneLocation type="plasmid" evidence="2 4">
    <name>pMP-R124</name>
</geneLocation>
<accession>K0WRW6</accession>
<keyword evidence="2" id="KW-0614">Plasmid</keyword>
<evidence type="ECO:0000313" key="4">
    <source>
        <dbReference type="Proteomes" id="UP000006045"/>
    </source>
</evidence>
<feature type="transmembrane region" description="Helical" evidence="1">
    <location>
        <begin position="25"/>
        <end position="43"/>
    </location>
</feature>
<dbReference type="AlphaFoldDB" id="K0WRW6"/>
<dbReference type="HOGENOM" id="CLU_159230_2_0_6"/>
<reference evidence="3 4" key="2">
    <citation type="submission" date="2012-08" db="EMBL/GenBank/DDBJ databases">
        <title>The genome of cave-isolated P. fluorescens strain R124 demonstrates phenotypic adaptation to the mineral environment.</title>
        <authorList>
            <person name="Barton M.D."/>
            <person name="Petronio M."/>
            <person name="Giarrizzo J.G."/>
            <person name="Bowling B.V."/>
            <person name="Barton H.A."/>
        </authorList>
    </citation>
    <scope>NUCLEOTIDE SEQUENCE [LARGE SCALE GENOMIC DNA]</scope>
    <source>
        <strain evidence="3 4">R124</strain>
        <plasmid evidence="3 4">pMP-R124</plasmid>
    </source>
</reference>
<reference evidence="2" key="1">
    <citation type="submission" date="2012-03" db="EMBL/GenBank/DDBJ databases">
        <title>The genome of cave-isolated P. fluorescens strain R124 demonstrates phenotypic adaptation to the mineral environment.</title>
        <authorList>
            <person name="Barton M.D."/>
            <person name="Petronio M."/>
            <person name="Giarrizzo J.G."/>
            <person name="Bowling B."/>
            <person name="Barton H.A."/>
        </authorList>
    </citation>
    <scope>NUCLEOTIDE SEQUENCE</scope>
    <source>
        <strain evidence="2">R124</strain>
        <plasmid evidence="2">pMP-R124</plasmid>
    </source>
</reference>
<keyword evidence="1" id="KW-0812">Transmembrane</keyword>
<keyword evidence="1" id="KW-0472">Membrane</keyword>
<evidence type="ECO:0000313" key="2">
    <source>
        <dbReference type="EMBL" id="AFS51716.1"/>
    </source>
</evidence>
<dbReference type="EMBL" id="CM001562">
    <property type="protein sequence ID" value="EJZ60961.1"/>
    <property type="molecule type" value="Genomic_DNA"/>
</dbReference>
<dbReference type="Proteomes" id="UP000006045">
    <property type="component" value="Plasmid pMP-R124"/>
</dbReference>
<evidence type="ECO:0000256" key="1">
    <source>
        <dbReference type="SAM" id="Phobius"/>
    </source>
</evidence>
<keyword evidence="1" id="KW-1133">Transmembrane helix</keyword>
<proteinExistence type="predicted"/>
<name>K0WRW6_PSEFL</name>
<organism evidence="2">
    <name type="scientific">Pseudomonas fluorescens R124</name>
    <dbReference type="NCBI Taxonomy" id="743713"/>
    <lineage>
        <taxon>Bacteria</taxon>
        <taxon>Pseudomonadati</taxon>
        <taxon>Pseudomonadota</taxon>
        <taxon>Gammaproteobacteria</taxon>
        <taxon>Pseudomonadales</taxon>
        <taxon>Pseudomonadaceae</taxon>
        <taxon>Pseudomonas</taxon>
    </lineage>
</organism>
<evidence type="ECO:0000313" key="3">
    <source>
        <dbReference type="EMBL" id="EJZ60961.1"/>
    </source>
</evidence>
<sequence>MKSTVNAAGRVCPAANSTYSRAGKYAIAGLLAVTVLVPVPAFAKYPCKTVICMWGLFNGKVQDGCDQAIEDHFDIVVYKKKKKIDWNSTAKQRLAFTNSCPGSDQGFNKKINDKFGKSSR</sequence>
<gene>
    <name evidence="2" type="primary">kikA</name>
    <name evidence="2" type="ORF">I1A_000040</name>
</gene>
<dbReference type="RefSeq" id="WP_003230045.1">
    <property type="nucleotide sequence ID" value="NZ_CM001562.1"/>
</dbReference>
<protein>
    <submittedName>
        <fullName evidence="2">KikA</fullName>
    </submittedName>
</protein>
<dbReference type="EMBL" id="JQ737005">
    <property type="protein sequence ID" value="AFS51716.1"/>
    <property type="molecule type" value="Genomic_DNA"/>
</dbReference>